<evidence type="ECO:0000313" key="16">
    <source>
        <dbReference type="EMBL" id="KHT61849.1"/>
    </source>
</evidence>
<evidence type="ECO:0000256" key="10">
    <source>
        <dbReference type="ARBA" id="ARBA00054997"/>
    </source>
</evidence>
<dbReference type="AlphaFoldDB" id="A0A0B9FZV9"/>
<reference evidence="16 17" key="1">
    <citation type="submission" date="2014-12" db="EMBL/GenBank/DDBJ databases">
        <title>Genome sequencing of Photobacterium gaetbulicola AD005a.</title>
        <authorList>
            <person name="Adrian T.G.S."/>
            <person name="Chan K.G."/>
        </authorList>
    </citation>
    <scope>NUCLEOTIDE SEQUENCE [LARGE SCALE GENOMIC DNA]</scope>
    <source>
        <strain evidence="16 17">AD005a</strain>
    </source>
</reference>
<dbReference type="EC" id="2.7.1.45" evidence="11"/>
<dbReference type="RefSeq" id="WP_039466815.1">
    <property type="nucleotide sequence ID" value="NZ_JWLZ01000189.1"/>
</dbReference>
<dbReference type="CDD" id="cd01166">
    <property type="entry name" value="KdgK"/>
    <property type="match status" value="1"/>
</dbReference>
<keyword evidence="3" id="KW-0547">Nucleotide-binding</keyword>
<evidence type="ECO:0000256" key="4">
    <source>
        <dbReference type="ARBA" id="ARBA00022777"/>
    </source>
</evidence>
<comment type="similarity">
    <text evidence="1">Belongs to the carbohydrate kinase PfkB family.</text>
</comment>
<dbReference type="GO" id="GO:0005524">
    <property type="term" value="F:ATP binding"/>
    <property type="evidence" value="ECO:0007669"/>
    <property type="project" value="UniProtKB-KW"/>
</dbReference>
<dbReference type="GO" id="GO:0008673">
    <property type="term" value="F:2-dehydro-3-deoxygluconokinase activity"/>
    <property type="evidence" value="ECO:0007669"/>
    <property type="project" value="UniProtKB-EC"/>
</dbReference>
<keyword evidence="4 16" id="KW-0418">Kinase</keyword>
<organism evidence="16 17">
    <name type="scientific">Photobacterium gaetbulicola</name>
    <dbReference type="NCBI Taxonomy" id="1295392"/>
    <lineage>
        <taxon>Bacteria</taxon>
        <taxon>Pseudomonadati</taxon>
        <taxon>Pseudomonadota</taxon>
        <taxon>Gammaproteobacteria</taxon>
        <taxon>Vibrionales</taxon>
        <taxon>Vibrionaceae</taxon>
        <taxon>Photobacterium</taxon>
    </lineage>
</organism>
<proteinExistence type="inferred from homology"/>
<dbReference type="PANTHER" id="PTHR43085">
    <property type="entry name" value="HEXOKINASE FAMILY MEMBER"/>
    <property type="match status" value="1"/>
</dbReference>
<evidence type="ECO:0000256" key="6">
    <source>
        <dbReference type="ARBA" id="ARBA00023277"/>
    </source>
</evidence>
<dbReference type="GO" id="GO:0042840">
    <property type="term" value="P:D-glucuronate catabolic process"/>
    <property type="evidence" value="ECO:0007669"/>
    <property type="project" value="TreeGrafter"/>
</dbReference>
<protein>
    <recommendedName>
        <fullName evidence="12">2-dehydro-3-deoxygluconokinase</fullName>
        <ecNumber evidence="11">2.7.1.45</ecNumber>
    </recommendedName>
    <alternativeName>
        <fullName evidence="13">2-keto-3-deoxygluconokinase</fullName>
    </alternativeName>
    <alternativeName>
        <fullName evidence="14">3-deoxy-2-oxo-D-gluconate kinase</fullName>
    </alternativeName>
    <alternativeName>
        <fullName evidence="8">KDG kinase</fullName>
    </alternativeName>
</protein>
<evidence type="ECO:0000256" key="1">
    <source>
        <dbReference type="ARBA" id="ARBA00010688"/>
    </source>
</evidence>
<dbReference type="Pfam" id="PF00294">
    <property type="entry name" value="PfkB"/>
    <property type="match status" value="1"/>
</dbReference>
<evidence type="ECO:0000256" key="2">
    <source>
        <dbReference type="ARBA" id="ARBA00022679"/>
    </source>
</evidence>
<sequence length="308" mass="33638">MATMNIAILGECMIELQQANDQLTRTFGGDTLNTAVYLSRLTKDKDINTTYVTALGNDSFSDEMLAAWNEEGINTDLVLRLEGKLPGLYYIETDSTGERSFHYWRSDAAAKYLLEQAQSAELLNSLMAFDAIYLSGISLAILTAASREQLFTFLEDFKGKGGKVLFDNNYRPKLWACVKEAQEAYLRMLSLTDIALLTFDDEQLLFGDETLEECIERTQGAGVTEITIKRGKDACLVVTAEQNVFVPALVADKVVDTTAAGDSFSGGYLAKRFTGGSATQAAHAGHQVASTVIQYRGAVIPADAMPTI</sequence>
<name>A0A0B9FZV9_9GAMM</name>
<dbReference type="GO" id="GO:0019698">
    <property type="term" value="P:D-galacturonate catabolic process"/>
    <property type="evidence" value="ECO:0007669"/>
    <property type="project" value="TreeGrafter"/>
</dbReference>
<dbReference type="InterPro" id="IPR002173">
    <property type="entry name" value="Carboh/pur_kinase_PfkB_CS"/>
</dbReference>
<dbReference type="GO" id="GO:0006974">
    <property type="term" value="P:DNA damage response"/>
    <property type="evidence" value="ECO:0007669"/>
    <property type="project" value="TreeGrafter"/>
</dbReference>
<evidence type="ECO:0000256" key="5">
    <source>
        <dbReference type="ARBA" id="ARBA00022840"/>
    </source>
</evidence>
<dbReference type="Proteomes" id="UP000031278">
    <property type="component" value="Unassembled WGS sequence"/>
</dbReference>
<keyword evidence="5" id="KW-0067">ATP-binding</keyword>
<evidence type="ECO:0000256" key="11">
    <source>
        <dbReference type="ARBA" id="ARBA00066369"/>
    </source>
</evidence>
<feature type="domain" description="Carbohydrate kinase PfkB" evidence="15">
    <location>
        <begin position="6"/>
        <end position="303"/>
    </location>
</feature>
<comment type="catalytic activity">
    <reaction evidence="9">
        <text>2-dehydro-3-deoxy-D-gluconate + ATP = 2-dehydro-3-deoxy-6-phospho-D-gluconate + ADP + H(+)</text>
        <dbReference type="Rhea" id="RHEA:14797"/>
        <dbReference type="ChEBI" id="CHEBI:15378"/>
        <dbReference type="ChEBI" id="CHEBI:30616"/>
        <dbReference type="ChEBI" id="CHEBI:57569"/>
        <dbReference type="ChEBI" id="CHEBI:57990"/>
        <dbReference type="ChEBI" id="CHEBI:456216"/>
        <dbReference type="EC" id="2.7.1.45"/>
    </reaction>
</comment>
<evidence type="ECO:0000256" key="14">
    <source>
        <dbReference type="ARBA" id="ARBA00080545"/>
    </source>
</evidence>
<keyword evidence="6" id="KW-0119">Carbohydrate metabolism</keyword>
<dbReference type="InterPro" id="IPR029056">
    <property type="entry name" value="Ribokinase-like"/>
</dbReference>
<evidence type="ECO:0000259" key="15">
    <source>
        <dbReference type="Pfam" id="PF00294"/>
    </source>
</evidence>
<comment type="function">
    <text evidence="10">Catalyzes the phosphorylation of 2-keto-3-deoxygluconate (KDG) to produce 2-keto-3-deoxy-6-phosphogluconate (KDPG).</text>
</comment>
<evidence type="ECO:0000256" key="13">
    <source>
        <dbReference type="ARBA" id="ARBA00075711"/>
    </source>
</evidence>
<dbReference type="SUPFAM" id="SSF53613">
    <property type="entry name" value="Ribokinase-like"/>
    <property type="match status" value="1"/>
</dbReference>
<dbReference type="EMBL" id="JWLZ01000189">
    <property type="protein sequence ID" value="KHT61849.1"/>
    <property type="molecule type" value="Genomic_DNA"/>
</dbReference>
<dbReference type="GO" id="GO:0005829">
    <property type="term" value="C:cytosol"/>
    <property type="evidence" value="ECO:0007669"/>
    <property type="project" value="TreeGrafter"/>
</dbReference>
<keyword evidence="2" id="KW-0808">Transferase</keyword>
<comment type="pathway">
    <text evidence="7">Carbohydrate acid metabolism; 2-dehydro-3-deoxy-D-gluconate degradation; D-glyceraldehyde 3-phosphate and pyruvate from 2-dehydro-3-deoxy-D-gluconate: step 1/2.</text>
</comment>
<evidence type="ECO:0000256" key="12">
    <source>
        <dbReference type="ARBA" id="ARBA00067931"/>
    </source>
</evidence>
<evidence type="ECO:0000256" key="9">
    <source>
        <dbReference type="ARBA" id="ARBA00050729"/>
    </source>
</evidence>
<dbReference type="Gene3D" id="3.40.1190.20">
    <property type="match status" value="1"/>
</dbReference>
<dbReference type="InterPro" id="IPR050306">
    <property type="entry name" value="PfkB_Carbo_kinase"/>
</dbReference>
<comment type="caution">
    <text evidence="16">The sequence shown here is derived from an EMBL/GenBank/DDBJ whole genome shotgun (WGS) entry which is preliminary data.</text>
</comment>
<evidence type="ECO:0000313" key="17">
    <source>
        <dbReference type="Proteomes" id="UP000031278"/>
    </source>
</evidence>
<dbReference type="InterPro" id="IPR011611">
    <property type="entry name" value="PfkB_dom"/>
</dbReference>
<accession>A0A0B9FZV9</accession>
<dbReference type="FunFam" id="3.40.1190.20:FF:000011">
    <property type="entry name" value="2-dehydro-3-deoxygluconokinase, putative"/>
    <property type="match status" value="1"/>
</dbReference>
<evidence type="ECO:0000256" key="8">
    <source>
        <dbReference type="ARBA" id="ARBA00044254"/>
    </source>
</evidence>
<evidence type="ECO:0000256" key="7">
    <source>
        <dbReference type="ARBA" id="ARBA00043951"/>
    </source>
</evidence>
<dbReference type="PROSITE" id="PS00584">
    <property type="entry name" value="PFKB_KINASES_2"/>
    <property type="match status" value="1"/>
</dbReference>
<evidence type="ECO:0000256" key="3">
    <source>
        <dbReference type="ARBA" id="ARBA00022741"/>
    </source>
</evidence>
<gene>
    <name evidence="16" type="ORF">RJ45_20670</name>
</gene>
<dbReference type="PANTHER" id="PTHR43085:SF15">
    <property type="entry name" value="2-DEHYDRO-3-DEOXYGLUCONOKINASE"/>
    <property type="match status" value="1"/>
</dbReference>